<accession>A0A1A7MFG9</accession>
<dbReference type="InterPro" id="IPR038883">
    <property type="entry name" value="AN11006-like"/>
</dbReference>
<proteinExistence type="predicted"/>
<evidence type="ECO:0000313" key="2">
    <source>
        <dbReference type="EMBL" id="THX28777.1"/>
    </source>
</evidence>
<evidence type="ECO:0000313" key="1">
    <source>
        <dbReference type="EMBL" id="THW44755.1"/>
    </source>
</evidence>
<organism evidence="2 4">
    <name type="scientific">Aureobasidium pullulans</name>
    <name type="common">Black yeast</name>
    <name type="synonym">Pullularia pullulans</name>
    <dbReference type="NCBI Taxonomy" id="5580"/>
    <lineage>
        <taxon>Eukaryota</taxon>
        <taxon>Fungi</taxon>
        <taxon>Dikarya</taxon>
        <taxon>Ascomycota</taxon>
        <taxon>Pezizomycotina</taxon>
        <taxon>Dothideomycetes</taxon>
        <taxon>Dothideomycetidae</taxon>
        <taxon>Dothideales</taxon>
        <taxon>Saccotheciaceae</taxon>
        <taxon>Aureobasidium</taxon>
    </lineage>
</organism>
<name>A0A1A7MFG9_AURPU</name>
<dbReference type="AlphaFoldDB" id="A0A1A7MFG9"/>
<evidence type="ECO:0000313" key="3">
    <source>
        <dbReference type="Proteomes" id="UP000309076"/>
    </source>
</evidence>
<gene>
    <name evidence="2" type="ORF">D6D12_04634</name>
    <name evidence="1" type="ORF">D6D21_04742</name>
</gene>
<dbReference type="EMBL" id="QZAM01000078">
    <property type="protein sequence ID" value="THW44755.1"/>
    <property type="molecule type" value="Genomic_DNA"/>
</dbReference>
<dbReference type="PANTHER" id="PTHR42085">
    <property type="entry name" value="F-BOX DOMAIN-CONTAINING PROTEIN"/>
    <property type="match status" value="1"/>
</dbReference>
<comment type="caution">
    <text evidence="2">The sequence shown here is derived from an EMBL/GenBank/DDBJ whole genome shotgun (WGS) entry which is preliminary data.</text>
</comment>
<evidence type="ECO:0000313" key="4">
    <source>
        <dbReference type="Proteomes" id="UP000310374"/>
    </source>
</evidence>
<protein>
    <submittedName>
        <fullName evidence="2">Uncharacterized protein</fullName>
    </submittedName>
</protein>
<reference evidence="3 4" key="1">
    <citation type="submission" date="2018-10" db="EMBL/GenBank/DDBJ databases">
        <title>Fifty Aureobasidium pullulans genomes reveal a recombining polyextremotolerant generalist.</title>
        <authorList>
            <person name="Gostincar C."/>
            <person name="Turk M."/>
            <person name="Zajc J."/>
            <person name="Gunde-Cimerman N."/>
        </authorList>
    </citation>
    <scope>NUCLEOTIDE SEQUENCE [LARGE SCALE GENOMIC DNA]</scope>
    <source>
        <strain evidence="2 4">EXF-10081</strain>
        <strain evidence="1 3">EXF-10796</strain>
    </source>
</reference>
<dbReference type="EMBL" id="QZAT01000048">
    <property type="protein sequence ID" value="THX28777.1"/>
    <property type="molecule type" value="Genomic_DNA"/>
</dbReference>
<sequence>MNDIRDEDRILPQANSPLFRLPGELRNWIYDLVITPSAPIVNPSWDTTTGPKHQQVPSLGVTLLRTCRAVYLEANESTLLKKGDFVFTRIAHIQAFFSRLSLSQRSNVDHITIDLREAASGDPASQSEESTTIANEWVHYFCCVQGAHMMGAWCADLSTLKNDIPHLRSICIDLTTWQPNYAGARVSGWRYLQSLLRSIRGLDSFILKGKCLDSSSWRSQPVPWSLGLWVSPAFDKDESALVDLLGHAIREPKENEVKLLEWHVVEGGVTLLTVRVDEAHKIMPLTGSDLHLLYDGRMLWNEFLDFKENQVESIKRRKASMSIGDAIWGRAPEVLV</sequence>
<dbReference type="Proteomes" id="UP000310374">
    <property type="component" value="Unassembled WGS sequence"/>
</dbReference>
<dbReference type="PANTHER" id="PTHR42085:SF1">
    <property type="entry name" value="F-BOX DOMAIN-CONTAINING PROTEIN"/>
    <property type="match status" value="1"/>
</dbReference>
<dbReference type="Proteomes" id="UP000309076">
    <property type="component" value="Unassembled WGS sequence"/>
</dbReference>